<evidence type="ECO:0000313" key="3">
    <source>
        <dbReference type="EMBL" id="PLW28732.1"/>
    </source>
</evidence>
<dbReference type="EMBL" id="PGCJ01000434">
    <property type="protein sequence ID" value="PLW28732.1"/>
    <property type="molecule type" value="Genomic_DNA"/>
</dbReference>
<evidence type="ECO:0000313" key="4">
    <source>
        <dbReference type="Proteomes" id="UP000235388"/>
    </source>
</evidence>
<keyword evidence="2" id="KW-0732">Signal</keyword>
<protein>
    <submittedName>
        <fullName evidence="3">Uncharacterized protein</fullName>
    </submittedName>
</protein>
<dbReference type="Proteomes" id="UP000235388">
    <property type="component" value="Unassembled WGS sequence"/>
</dbReference>
<keyword evidence="4" id="KW-1185">Reference proteome</keyword>
<reference evidence="3 4" key="1">
    <citation type="submission" date="2017-11" db="EMBL/GenBank/DDBJ databases">
        <title>De novo assembly and phasing of dikaryotic genomes from two isolates of Puccinia coronata f. sp. avenae, the causal agent of oat crown rust.</title>
        <authorList>
            <person name="Miller M.E."/>
            <person name="Zhang Y."/>
            <person name="Omidvar V."/>
            <person name="Sperschneider J."/>
            <person name="Schwessinger B."/>
            <person name="Raley C."/>
            <person name="Palmer J.M."/>
            <person name="Garnica D."/>
            <person name="Upadhyaya N."/>
            <person name="Rathjen J."/>
            <person name="Taylor J.M."/>
            <person name="Park R.F."/>
            <person name="Dodds P.N."/>
            <person name="Hirsch C.D."/>
            <person name="Kianian S.F."/>
            <person name="Figueroa M."/>
        </authorList>
    </citation>
    <scope>NUCLEOTIDE SEQUENCE [LARGE SCALE GENOMIC DNA]</scope>
    <source>
        <strain evidence="3">12NC29</strain>
    </source>
</reference>
<feature type="transmembrane region" description="Helical" evidence="1">
    <location>
        <begin position="267"/>
        <end position="287"/>
    </location>
</feature>
<keyword evidence="1" id="KW-0812">Transmembrane</keyword>
<organism evidence="3 4">
    <name type="scientific">Puccinia coronata f. sp. avenae</name>
    <dbReference type="NCBI Taxonomy" id="200324"/>
    <lineage>
        <taxon>Eukaryota</taxon>
        <taxon>Fungi</taxon>
        <taxon>Dikarya</taxon>
        <taxon>Basidiomycota</taxon>
        <taxon>Pucciniomycotina</taxon>
        <taxon>Pucciniomycetes</taxon>
        <taxon>Pucciniales</taxon>
        <taxon>Pucciniaceae</taxon>
        <taxon>Puccinia</taxon>
    </lineage>
</organism>
<evidence type="ECO:0000256" key="1">
    <source>
        <dbReference type="SAM" id="Phobius"/>
    </source>
</evidence>
<sequence>MISAALSTLLVLSASYAPAALGQTAANTTTSSSSTASTSSALGLASDLSSGCQAAAGGLLTSDFGACSNIVGLVSVIGASGSILTPLTNWVSGVCSATPCTTDTLKQANQTVSTGCSSDIQKNSVIAVALQTIVSNYNGARDMLCTQYTANSTFCVPSILGNIQTASGSNITINEIVSLVSGNVTPAGKAFANVPSGTYCNDCGHALATQSAAFLAAANGGNSTTNSSATSAISTTCGASFADGKIPSTVRIAGQSAAKKNSAGVRIAGSLVLAVPVALASFSLALFV</sequence>
<dbReference type="PANTHER" id="PTHR34862">
    <property type="entry name" value="SPARK DOMAIN-CONTAINING PROTEIN"/>
    <property type="match status" value="1"/>
</dbReference>
<name>A0A2N5TTC1_9BASI</name>
<gene>
    <name evidence="3" type="ORF">PCANC_26576</name>
</gene>
<feature type="signal peptide" evidence="2">
    <location>
        <begin position="1"/>
        <end position="22"/>
    </location>
</feature>
<keyword evidence="1" id="KW-1133">Transmembrane helix</keyword>
<dbReference type="AlphaFoldDB" id="A0A2N5TTC1"/>
<dbReference type="OrthoDB" id="2536450at2759"/>
<comment type="caution">
    <text evidence="3">The sequence shown here is derived from an EMBL/GenBank/DDBJ whole genome shotgun (WGS) entry which is preliminary data.</text>
</comment>
<proteinExistence type="predicted"/>
<feature type="chain" id="PRO_5014931041" evidence="2">
    <location>
        <begin position="23"/>
        <end position="288"/>
    </location>
</feature>
<evidence type="ECO:0000256" key="2">
    <source>
        <dbReference type="SAM" id="SignalP"/>
    </source>
</evidence>
<dbReference type="PANTHER" id="PTHR34862:SF1">
    <property type="entry name" value="SPARK DOMAIN-CONTAINING PROTEIN"/>
    <property type="match status" value="1"/>
</dbReference>
<accession>A0A2N5TTC1</accession>
<keyword evidence="1" id="KW-0472">Membrane</keyword>